<gene>
    <name evidence="1" type="ORF">BHR79_03765</name>
    <name evidence="2" type="ORF">EFE40_07095</name>
</gene>
<accession>A0A1L3Q1G2</accession>
<protein>
    <submittedName>
        <fullName evidence="1">Uncharacterized protein</fullName>
    </submittedName>
</protein>
<evidence type="ECO:0000313" key="1">
    <source>
        <dbReference type="EMBL" id="APH38690.1"/>
    </source>
</evidence>
<organism evidence="1 3">
    <name type="scientific">Methanohalophilus halophilus</name>
    <dbReference type="NCBI Taxonomy" id="2177"/>
    <lineage>
        <taxon>Archaea</taxon>
        <taxon>Methanobacteriati</taxon>
        <taxon>Methanobacteriota</taxon>
        <taxon>Stenosarchaea group</taxon>
        <taxon>Methanomicrobia</taxon>
        <taxon>Methanosarcinales</taxon>
        <taxon>Methanosarcinaceae</taxon>
        <taxon>Methanohalophilus</taxon>
    </lineage>
</organism>
<name>A0A1L3Q1G2_9EURY</name>
<dbReference type="KEGG" id="mhaz:BHR79_03765"/>
<dbReference type="EMBL" id="RJJG01000005">
    <property type="protein sequence ID" value="RNI08310.1"/>
    <property type="molecule type" value="Genomic_DNA"/>
</dbReference>
<dbReference type="Proteomes" id="UP000267921">
    <property type="component" value="Unassembled WGS sequence"/>
</dbReference>
<dbReference type="STRING" id="2177.BHR79_03765"/>
<keyword evidence="3" id="KW-1185">Reference proteome</keyword>
<proteinExistence type="predicted"/>
<reference evidence="2 4" key="2">
    <citation type="submission" date="2018-10" db="EMBL/GenBank/DDBJ databases">
        <title>Cultivation of a novel Methanohalophilus strain from Kebrit Deep of the Red Sea and a genomic comparison of members of the genus Methanohalophilus.</title>
        <authorList>
            <person name="Guan Y."/>
            <person name="Ngugi D.K."/>
            <person name="Stingl U."/>
        </authorList>
    </citation>
    <scope>NUCLEOTIDE SEQUENCE [LARGE SCALE GENOMIC DNA]</scope>
    <source>
        <strain evidence="2 4">DSM 3094</strain>
    </source>
</reference>
<evidence type="ECO:0000313" key="3">
    <source>
        <dbReference type="Proteomes" id="UP000186879"/>
    </source>
</evidence>
<dbReference type="AlphaFoldDB" id="A0A1L3Q1G2"/>
<evidence type="ECO:0000313" key="4">
    <source>
        <dbReference type="Proteomes" id="UP000267921"/>
    </source>
</evidence>
<dbReference type="Proteomes" id="UP000186879">
    <property type="component" value="Chromosome"/>
</dbReference>
<sequence>MKNIVILFTGKYYTGENMDDIDQSKVYFVCNTCSFVFQADPNFMPIKCPQCGSEDTVRT</sequence>
<reference evidence="1 3" key="1">
    <citation type="submission" date="2016-10" db="EMBL/GenBank/DDBJ databases">
        <title>Methanohalophilus halophilus.</title>
        <authorList>
            <person name="L'haridon S."/>
        </authorList>
    </citation>
    <scope>NUCLEOTIDE SEQUENCE [LARGE SCALE GENOMIC DNA]</scope>
    <source>
        <strain evidence="1 3">Z-7982</strain>
    </source>
</reference>
<evidence type="ECO:0000313" key="2">
    <source>
        <dbReference type="EMBL" id="RNI08310.1"/>
    </source>
</evidence>
<dbReference type="EMBL" id="CP017921">
    <property type="protein sequence ID" value="APH38690.1"/>
    <property type="molecule type" value="Genomic_DNA"/>
</dbReference>